<dbReference type="GO" id="GO:0016020">
    <property type="term" value="C:membrane"/>
    <property type="evidence" value="ECO:0007669"/>
    <property type="project" value="UniProtKB-SubCell"/>
</dbReference>
<dbReference type="NCBIfam" id="NF006236">
    <property type="entry name" value="PRK08375.1-1"/>
    <property type="match status" value="1"/>
</dbReference>
<dbReference type="EMBL" id="WODC01000002">
    <property type="protein sequence ID" value="MUM76905.1"/>
    <property type="molecule type" value="Genomic_DNA"/>
</dbReference>
<feature type="transmembrane region" description="Helical" evidence="3">
    <location>
        <begin position="118"/>
        <end position="136"/>
    </location>
</feature>
<feature type="transmembrane region" description="Helical" evidence="3">
    <location>
        <begin position="335"/>
        <end position="353"/>
    </location>
</feature>
<keyword evidence="3" id="KW-0472">Membrane</keyword>
<feature type="transmembrane region" description="Helical" evidence="3">
    <location>
        <begin position="41"/>
        <end position="59"/>
    </location>
</feature>
<feature type="transmembrane region" description="Helical" evidence="3">
    <location>
        <begin position="256"/>
        <end position="276"/>
    </location>
</feature>
<dbReference type="InterPro" id="IPR001750">
    <property type="entry name" value="ND/Mrp_TM"/>
</dbReference>
<dbReference type="PANTHER" id="PTHR43373">
    <property type="entry name" value="NA(+)/H(+) ANTIPORTER SUBUNIT"/>
    <property type="match status" value="1"/>
</dbReference>
<comment type="caution">
    <text evidence="5">The sequence shown here is derived from an EMBL/GenBank/DDBJ whole genome shotgun (WGS) entry which is preliminary data.</text>
</comment>
<evidence type="ECO:0000256" key="2">
    <source>
        <dbReference type="RuleBase" id="RU000320"/>
    </source>
</evidence>
<feature type="transmembrane region" description="Helical" evidence="3">
    <location>
        <begin position="485"/>
        <end position="502"/>
    </location>
</feature>
<proteinExistence type="predicted"/>
<feature type="transmembrane region" description="Helical" evidence="3">
    <location>
        <begin position="12"/>
        <end position="29"/>
    </location>
</feature>
<dbReference type="GO" id="GO:0012505">
    <property type="term" value="C:endomembrane system"/>
    <property type="evidence" value="ECO:0007669"/>
    <property type="project" value="UniProtKB-SubCell"/>
</dbReference>
<feature type="transmembrane region" description="Helical" evidence="3">
    <location>
        <begin position="306"/>
        <end position="326"/>
    </location>
</feature>
<keyword evidence="6" id="KW-1185">Reference proteome</keyword>
<feature type="transmembrane region" description="Helical" evidence="3">
    <location>
        <begin position="171"/>
        <end position="194"/>
    </location>
</feature>
<evidence type="ECO:0000313" key="5">
    <source>
        <dbReference type="EMBL" id="MUM76905.1"/>
    </source>
</evidence>
<reference evidence="5 6" key="1">
    <citation type="submission" date="2019-11" db="EMBL/GenBank/DDBJ databases">
        <title>Pseudodesulfovibrio alkaliphilus, sp. nov., an alkaliphilic sulfate-reducing bacteria from mud volcano of Taman peninsula, Russia.</title>
        <authorList>
            <person name="Frolova A."/>
            <person name="Merkel A.Y."/>
            <person name="Slobodkin A.I."/>
        </authorList>
    </citation>
    <scope>NUCLEOTIDE SEQUENCE [LARGE SCALE GENOMIC DNA]</scope>
    <source>
        <strain evidence="5 6">F-1</strain>
    </source>
</reference>
<organism evidence="5 6">
    <name type="scientific">Pseudodesulfovibrio alkaliphilus</name>
    <dbReference type="NCBI Taxonomy" id="2661613"/>
    <lineage>
        <taxon>Bacteria</taxon>
        <taxon>Pseudomonadati</taxon>
        <taxon>Thermodesulfobacteriota</taxon>
        <taxon>Desulfovibrionia</taxon>
        <taxon>Desulfovibrionales</taxon>
        <taxon>Desulfovibrionaceae</taxon>
    </lineage>
</organism>
<keyword evidence="3" id="KW-1133">Transmembrane helix</keyword>
<dbReference type="Proteomes" id="UP000461162">
    <property type="component" value="Unassembled WGS sequence"/>
</dbReference>
<feature type="transmembrane region" description="Helical" evidence="3">
    <location>
        <begin position="442"/>
        <end position="465"/>
    </location>
</feature>
<feature type="transmembrane region" description="Helical" evidence="3">
    <location>
        <begin position="223"/>
        <end position="244"/>
    </location>
</feature>
<sequence length="516" mass="55924">MMDGVTIESSRILLPVVITLIAPLFIWLNRKDENKREAVSFVAAAATFLCVLSMAPAVLSGEVWFFHVTTIMPGITIAFAADGLGMIFALIASLLWFFATSYNIGYMRGLKEHAQTRYYICFAVAIFGAVGVAFAANVFTLYLFYEVITVFTYPLVYHHEDDEAKSGARKYIVYLMGTSKLFLLPAMVLTYVLVGNLDFHLTDIVNGMFSAEVVAEHPRLVALTYWLFIFGIGKAALMPFHNWLPSAMVAPTPVSALLHAVAVVKAGVFCVSRIVLSGFGTKTAGTLTLSDVFVGMPGTMLGDTTLGIATAYIAAFTIVAASLIALTKDDIKARLAYSTVSQLSYVVIGVTMLTDSAVQGGVMHIAHHAFSKITLFMAAGAIYVATHLKKISLMDGLGRRMPWTFAAFGLASLSMIGMPPVCGFASKWYLVNGTLQAEQMPLLLALLASTALNAGYFVPILYRAFFKTAAPEANIAQYSEASKTMVVPLFITAIISVLLGLYPQTFLNFVNVFGKF</sequence>
<keyword evidence="2 3" id="KW-0812">Transmembrane</keyword>
<accession>A0A7K1KLG4</accession>
<feature type="transmembrane region" description="Helical" evidence="3">
    <location>
        <begin position="71"/>
        <end position="98"/>
    </location>
</feature>
<evidence type="ECO:0000313" key="6">
    <source>
        <dbReference type="Proteomes" id="UP000461162"/>
    </source>
</evidence>
<feature type="transmembrane region" description="Helical" evidence="3">
    <location>
        <begin position="365"/>
        <end position="385"/>
    </location>
</feature>
<protein>
    <submittedName>
        <fullName evidence="5">Monovalent cation/H+ antiporter subunit D family protein</fullName>
    </submittedName>
</protein>
<name>A0A7K1KLG4_9BACT</name>
<dbReference type="PRINTS" id="PR01434">
    <property type="entry name" value="NADHDHGNASE5"/>
</dbReference>
<feature type="transmembrane region" description="Helical" evidence="3">
    <location>
        <begin position="405"/>
        <end position="430"/>
    </location>
</feature>
<dbReference type="Pfam" id="PF00361">
    <property type="entry name" value="Proton_antipo_M"/>
    <property type="match status" value="2"/>
</dbReference>
<feature type="transmembrane region" description="Helical" evidence="3">
    <location>
        <begin position="142"/>
        <end position="159"/>
    </location>
</feature>
<evidence type="ECO:0000259" key="4">
    <source>
        <dbReference type="Pfam" id="PF00361"/>
    </source>
</evidence>
<feature type="domain" description="NADH:quinone oxidoreductase/Mrp antiporter transmembrane" evidence="4">
    <location>
        <begin position="308"/>
        <end position="450"/>
    </location>
</feature>
<feature type="domain" description="NADH:quinone oxidoreductase/Mrp antiporter transmembrane" evidence="4">
    <location>
        <begin position="135"/>
        <end position="277"/>
    </location>
</feature>
<evidence type="ECO:0000256" key="1">
    <source>
        <dbReference type="ARBA" id="ARBA00004127"/>
    </source>
</evidence>
<dbReference type="AlphaFoldDB" id="A0A7K1KLG4"/>
<dbReference type="RefSeq" id="WP_155932550.1">
    <property type="nucleotide sequence ID" value="NZ_WODC01000002.1"/>
</dbReference>
<dbReference type="PANTHER" id="PTHR43373:SF1">
    <property type="entry name" value="NA(+)_H(+) ANTIPORTER SUBUNIT A"/>
    <property type="match status" value="1"/>
</dbReference>
<dbReference type="InterPro" id="IPR050616">
    <property type="entry name" value="CPA3_Na-H_Antiporter_A"/>
</dbReference>
<comment type="subcellular location">
    <subcellularLocation>
        <location evidence="1">Endomembrane system</location>
        <topology evidence="1">Multi-pass membrane protein</topology>
    </subcellularLocation>
    <subcellularLocation>
        <location evidence="2">Membrane</location>
        <topology evidence="2">Multi-pass membrane protein</topology>
    </subcellularLocation>
</comment>
<evidence type="ECO:0000256" key="3">
    <source>
        <dbReference type="SAM" id="Phobius"/>
    </source>
</evidence>
<gene>
    <name evidence="5" type="ORF">GKC30_04575</name>
</gene>